<feature type="domain" description="Major facilitator superfamily (MFS) profile" evidence="8">
    <location>
        <begin position="30"/>
        <end position="515"/>
    </location>
</feature>
<proteinExistence type="inferred from homology"/>
<feature type="transmembrane region" description="Helical" evidence="7">
    <location>
        <begin position="221"/>
        <end position="240"/>
    </location>
</feature>
<feature type="transmembrane region" description="Helical" evidence="7">
    <location>
        <begin position="64"/>
        <end position="83"/>
    </location>
</feature>
<feature type="transmembrane region" description="Helical" evidence="7">
    <location>
        <begin position="156"/>
        <end position="175"/>
    </location>
</feature>
<evidence type="ECO:0000256" key="7">
    <source>
        <dbReference type="SAM" id="Phobius"/>
    </source>
</evidence>
<dbReference type="InterPro" id="IPR011701">
    <property type="entry name" value="MFS"/>
</dbReference>
<feature type="transmembrane region" description="Helical" evidence="7">
    <location>
        <begin position="355"/>
        <end position="374"/>
    </location>
</feature>
<feature type="transmembrane region" description="Helical" evidence="7">
    <location>
        <begin position="329"/>
        <end position="348"/>
    </location>
</feature>
<protein>
    <recommendedName>
        <fullName evidence="8">Major facilitator superfamily (MFS) profile domain-containing protein</fullName>
    </recommendedName>
</protein>
<organism evidence="9 10">
    <name type="scientific">Zygotorulaspora mrakii</name>
    <name type="common">Zygosaccharomyces mrakii</name>
    <dbReference type="NCBI Taxonomy" id="42260"/>
    <lineage>
        <taxon>Eukaryota</taxon>
        <taxon>Fungi</taxon>
        <taxon>Dikarya</taxon>
        <taxon>Ascomycota</taxon>
        <taxon>Saccharomycotina</taxon>
        <taxon>Saccharomycetes</taxon>
        <taxon>Saccharomycetales</taxon>
        <taxon>Saccharomycetaceae</taxon>
        <taxon>Zygotorulaspora</taxon>
    </lineage>
</organism>
<dbReference type="PANTHER" id="PTHR23501">
    <property type="entry name" value="MAJOR FACILITATOR SUPERFAMILY"/>
    <property type="match status" value="1"/>
</dbReference>
<evidence type="ECO:0000256" key="4">
    <source>
        <dbReference type="ARBA" id="ARBA00022692"/>
    </source>
</evidence>
<evidence type="ECO:0000259" key="8">
    <source>
        <dbReference type="PROSITE" id="PS50850"/>
    </source>
</evidence>
<feature type="transmembrane region" description="Helical" evidence="7">
    <location>
        <begin position="290"/>
        <end position="309"/>
    </location>
</feature>
<keyword evidence="5 7" id="KW-1133">Transmembrane helix</keyword>
<evidence type="ECO:0000256" key="1">
    <source>
        <dbReference type="ARBA" id="ARBA00004127"/>
    </source>
</evidence>
<dbReference type="GO" id="GO:0012505">
    <property type="term" value="C:endomembrane system"/>
    <property type="evidence" value="ECO:0007669"/>
    <property type="project" value="UniProtKB-SubCell"/>
</dbReference>
<dbReference type="PANTHER" id="PTHR23501:SF191">
    <property type="entry name" value="VACUOLAR BASIC AMINO ACID TRANSPORTER 4"/>
    <property type="match status" value="1"/>
</dbReference>
<evidence type="ECO:0000256" key="2">
    <source>
        <dbReference type="ARBA" id="ARBA00008335"/>
    </source>
</evidence>
<dbReference type="KEGG" id="zmk:HG535_0C00210"/>
<evidence type="ECO:0000256" key="3">
    <source>
        <dbReference type="ARBA" id="ARBA00022448"/>
    </source>
</evidence>
<reference evidence="9 10" key="1">
    <citation type="submission" date="2020-07" db="EMBL/GenBank/DDBJ databases">
        <title>The yeast mating-type switching endonuclease HO is a domesticated member of an unorthodox homing genetic element family.</title>
        <authorList>
            <person name="Coughlan A.Y."/>
            <person name="Lombardi L."/>
            <person name="Braun-Galleani S."/>
            <person name="Martos A.R."/>
            <person name="Galeote V."/>
            <person name="Bigey F."/>
            <person name="Dequin S."/>
            <person name="Byrne K.P."/>
            <person name="Wolfe K.H."/>
        </authorList>
    </citation>
    <scope>NUCLEOTIDE SEQUENCE [LARGE SCALE GENOMIC DNA]</scope>
    <source>
        <strain evidence="9 10">NRRL Y-6702</strain>
    </source>
</reference>
<feature type="transmembrane region" description="Helical" evidence="7">
    <location>
        <begin position="95"/>
        <end position="114"/>
    </location>
</feature>
<dbReference type="InterPro" id="IPR020846">
    <property type="entry name" value="MFS_dom"/>
</dbReference>
<feature type="transmembrane region" description="Helical" evidence="7">
    <location>
        <begin position="490"/>
        <end position="509"/>
    </location>
</feature>
<feature type="transmembrane region" description="Helical" evidence="7">
    <location>
        <begin position="181"/>
        <end position="201"/>
    </location>
</feature>
<evidence type="ECO:0000313" key="9">
    <source>
        <dbReference type="EMBL" id="QLG71673.1"/>
    </source>
</evidence>
<dbReference type="OrthoDB" id="3437016at2759"/>
<sequence>MRKVEAEETTLLRPREHTIDFPTGSKKFFILVSLYAGVLLAALDGTIVASLLSHIASDLGNLSFAPWIASSYMALSTAFQPLFGKLSDIFGRKCCLIACHTLFAIGSLVSGVSYRMSTLIAGRCIQGIGGGGLIALSSIVVSDLIPLRERGIYQGLSNISFGIGASLGGSIGGIVSDRFGWRYAFLGQVALSFIAMCLVYLKLEETNVNEAGSTRSQLRNVDFHGSFSLLGSFMLFFLALNLGGTYVPWRSWQIGCLSFSFLILFLCFLRAEKRDPEKAIVPLHLFENSTVCLSSIICLLASMAAYSYIYHLPVYTEIVLGKSAAASGLLLAINFIGVMLGSLGSGFIMRTTENYKTLLILGGAVYIVTCGRLYTFDLNTSEQKQLITVCCLGLGYSCTITVALVAIMSSVSHETQAISSSVFYASRGFGSTLGVAVSSSIFANSLRYFLNRYISGPERERIIEMALSSSDAVKTFPEEYKLQAIQSYSSSLKVVFAFITGLSVLLWLFSMPIKQNQLDEDSKEFEE</sequence>
<name>A0A7H9AZL3_ZYGMR</name>
<dbReference type="GO" id="GO:0000329">
    <property type="term" value="C:fungal-type vacuole membrane"/>
    <property type="evidence" value="ECO:0007669"/>
    <property type="project" value="TreeGrafter"/>
</dbReference>
<evidence type="ECO:0000313" key="10">
    <source>
        <dbReference type="Proteomes" id="UP000509704"/>
    </source>
</evidence>
<feature type="transmembrane region" description="Helical" evidence="7">
    <location>
        <begin position="386"/>
        <end position="407"/>
    </location>
</feature>
<accession>A0A7H9AZL3</accession>
<dbReference type="Pfam" id="PF07690">
    <property type="entry name" value="MFS_1"/>
    <property type="match status" value="1"/>
</dbReference>
<dbReference type="GO" id="GO:0015174">
    <property type="term" value="F:basic amino acid transmembrane transporter activity"/>
    <property type="evidence" value="ECO:0007669"/>
    <property type="project" value="TreeGrafter"/>
</dbReference>
<dbReference type="Proteomes" id="UP000509704">
    <property type="component" value="Chromosome 3"/>
</dbReference>
<dbReference type="EMBL" id="CP058606">
    <property type="protein sequence ID" value="QLG71673.1"/>
    <property type="molecule type" value="Genomic_DNA"/>
</dbReference>
<feature type="transmembrane region" description="Helical" evidence="7">
    <location>
        <begin position="120"/>
        <end position="144"/>
    </location>
</feature>
<feature type="transmembrane region" description="Helical" evidence="7">
    <location>
        <begin position="28"/>
        <end position="52"/>
    </location>
</feature>
<dbReference type="Gene3D" id="1.20.1250.20">
    <property type="entry name" value="MFS general substrate transporter like domains"/>
    <property type="match status" value="2"/>
</dbReference>
<keyword evidence="6 7" id="KW-0472">Membrane</keyword>
<evidence type="ECO:0000256" key="6">
    <source>
        <dbReference type="ARBA" id="ARBA00023136"/>
    </source>
</evidence>
<dbReference type="AlphaFoldDB" id="A0A7H9AZL3"/>
<keyword evidence="3" id="KW-0813">Transport</keyword>
<comment type="similarity">
    <text evidence="2">Belongs to the major facilitator superfamily.</text>
</comment>
<evidence type="ECO:0000256" key="5">
    <source>
        <dbReference type="ARBA" id="ARBA00022989"/>
    </source>
</evidence>
<gene>
    <name evidence="9" type="ORF">HG535_0C00210</name>
</gene>
<dbReference type="RefSeq" id="XP_037143401.1">
    <property type="nucleotide sequence ID" value="XM_037287506.1"/>
</dbReference>
<dbReference type="PROSITE" id="PS50850">
    <property type="entry name" value="MFS"/>
    <property type="match status" value="1"/>
</dbReference>
<dbReference type="GeneID" id="59235368"/>
<dbReference type="InterPro" id="IPR036259">
    <property type="entry name" value="MFS_trans_sf"/>
</dbReference>
<feature type="transmembrane region" description="Helical" evidence="7">
    <location>
        <begin position="252"/>
        <end position="269"/>
    </location>
</feature>
<keyword evidence="10" id="KW-1185">Reference proteome</keyword>
<dbReference type="SUPFAM" id="SSF103473">
    <property type="entry name" value="MFS general substrate transporter"/>
    <property type="match status" value="1"/>
</dbReference>
<comment type="subcellular location">
    <subcellularLocation>
        <location evidence="1">Endomembrane system</location>
        <topology evidence="1">Multi-pass membrane protein</topology>
    </subcellularLocation>
</comment>
<keyword evidence="4 7" id="KW-0812">Transmembrane</keyword>